<comment type="pathway">
    <text evidence="1">Siderophore biosynthesis.</text>
</comment>
<dbReference type="SUPFAM" id="SSF51735">
    <property type="entry name" value="NAD(P)-binding Rossmann-fold domains"/>
    <property type="match status" value="1"/>
</dbReference>
<evidence type="ECO:0000313" key="10">
    <source>
        <dbReference type="EMBL" id="PWE15080.1"/>
    </source>
</evidence>
<reference evidence="10 11" key="1">
    <citation type="submission" date="2018-05" db="EMBL/GenBank/DDBJ databases">
        <title>Genome Sequence of an Efficient Indole-Degrading Bacterium, Alcaligenes sp.YBY.</title>
        <authorList>
            <person name="Yang B."/>
        </authorList>
    </citation>
    <scope>NUCLEOTIDE SEQUENCE [LARGE SCALE GENOMIC DNA]</scope>
    <source>
        <strain evidence="10 11">YBY</strain>
    </source>
</reference>
<dbReference type="NCBIfam" id="TIGR04316">
    <property type="entry name" value="dhbA_paeA"/>
    <property type="match status" value="1"/>
</dbReference>
<dbReference type="InterPro" id="IPR036291">
    <property type="entry name" value="NAD(P)-bd_dom_sf"/>
</dbReference>
<comment type="caution">
    <text evidence="10">The sequence shown here is derived from an EMBL/GenBank/DDBJ whole genome shotgun (WGS) entry which is preliminary data.</text>
</comment>
<dbReference type="PRINTS" id="PR01397">
    <property type="entry name" value="DHBDHDRGNASE"/>
</dbReference>
<organism evidence="10 11">
    <name type="scientific">Alcaligenes faecalis</name>
    <dbReference type="NCBI Taxonomy" id="511"/>
    <lineage>
        <taxon>Bacteria</taxon>
        <taxon>Pseudomonadati</taxon>
        <taxon>Pseudomonadota</taxon>
        <taxon>Betaproteobacteria</taxon>
        <taxon>Burkholderiales</taxon>
        <taxon>Alcaligenaceae</taxon>
        <taxon>Alcaligenes</taxon>
    </lineage>
</organism>
<dbReference type="Pfam" id="PF13561">
    <property type="entry name" value="adh_short_C2"/>
    <property type="match status" value="1"/>
</dbReference>
<evidence type="ECO:0000259" key="9">
    <source>
        <dbReference type="SMART" id="SM00822"/>
    </source>
</evidence>
<dbReference type="PANTHER" id="PTHR24321">
    <property type="entry name" value="DEHYDROGENASES, SHORT CHAIN"/>
    <property type="match status" value="1"/>
</dbReference>
<sequence>MSTSAQEFAGECIAVTGAARGIGAAVTHLLLERGASVIALDLDVEGLTQLSQSEYSDRVSCHLVDISQADAVDAALAQGQEKLGPIHRLACVAGVLQMGRITELSNEQWDRTFAINTTGVFNVCRNVAKGMIERKQGAIVNVSSNSAATPRTAMGAYAASKAAVTQLSRCLGLELAPHGIRVNIISPGSTDTPMQQAMWAQGSSRETVIAGSGENYRLGIPLQKIATPEEIAEAVLFLLSDRASHITLSDLRVDGGATLDQG</sequence>
<keyword evidence="3" id="KW-0560">Oxidoreductase</keyword>
<dbReference type="AlphaFoldDB" id="A0A2U2BM40"/>
<dbReference type="PROSITE" id="PS00061">
    <property type="entry name" value="ADH_SHORT"/>
    <property type="match status" value="1"/>
</dbReference>
<dbReference type="GO" id="GO:0008667">
    <property type="term" value="F:2,3-dihydro-2,3-dihydroxybenzoate dehydrogenase activity"/>
    <property type="evidence" value="ECO:0007669"/>
    <property type="project" value="UniProtKB-UniRule"/>
</dbReference>
<comment type="similarity">
    <text evidence="2">Belongs to the short-chain dehydrogenases/reductases (SDR) family.</text>
</comment>
<gene>
    <name evidence="10" type="ORF">DF183_10425</name>
</gene>
<name>A0A2U2BM40_ALCFA</name>
<dbReference type="FunFam" id="3.40.50.720:FF:000160">
    <property type="entry name" value="2,3-dihydro-2,3-dihydroxybenzoate dehydrogenase"/>
    <property type="match status" value="1"/>
</dbReference>
<keyword evidence="4" id="KW-0520">NAD</keyword>
<evidence type="ECO:0000256" key="5">
    <source>
        <dbReference type="ARBA" id="ARBA00052874"/>
    </source>
</evidence>
<evidence type="ECO:0000256" key="4">
    <source>
        <dbReference type="ARBA" id="ARBA00023027"/>
    </source>
</evidence>
<dbReference type="PRINTS" id="PR00080">
    <property type="entry name" value="SDRFAMILY"/>
</dbReference>
<dbReference type="GO" id="GO:0019290">
    <property type="term" value="P:siderophore biosynthetic process"/>
    <property type="evidence" value="ECO:0007669"/>
    <property type="project" value="InterPro"/>
</dbReference>
<feature type="domain" description="Ketoreductase" evidence="9">
    <location>
        <begin position="11"/>
        <end position="188"/>
    </location>
</feature>
<proteinExistence type="inferred from homology"/>
<dbReference type="STRING" id="511.UZ73_09210"/>
<evidence type="ECO:0000256" key="3">
    <source>
        <dbReference type="ARBA" id="ARBA00023002"/>
    </source>
</evidence>
<dbReference type="InterPro" id="IPR002347">
    <property type="entry name" value="SDR_fam"/>
</dbReference>
<evidence type="ECO:0000256" key="1">
    <source>
        <dbReference type="ARBA" id="ARBA00004924"/>
    </source>
</evidence>
<evidence type="ECO:0000256" key="6">
    <source>
        <dbReference type="ARBA" id="ARBA00066334"/>
    </source>
</evidence>
<dbReference type="InterPro" id="IPR003560">
    <property type="entry name" value="DHB_DH"/>
</dbReference>
<evidence type="ECO:0000256" key="2">
    <source>
        <dbReference type="ARBA" id="ARBA00006484"/>
    </source>
</evidence>
<dbReference type="PANTHER" id="PTHR24321:SF13">
    <property type="entry name" value="2,3-DIHYDRO-2,3-DIHYDROXYBENZOATE DEHYDROGENASE"/>
    <property type="match status" value="1"/>
</dbReference>
<reference evidence="10 11" key="2">
    <citation type="submission" date="2018-05" db="EMBL/GenBank/DDBJ databases">
        <authorList>
            <person name="Lanie J.A."/>
            <person name="Ng W.-L."/>
            <person name="Kazmierczak K.M."/>
            <person name="Andrzejewski T.M."/>
            <person name="Davidsen T.M."/>
            <person name="Wayne K.J."/>
            <person name="Tettelin H."/>
            <person name="Glass J.I."/>
            <person name="Rusch D."/>
            <person name="Podicherti R."/>
            <person name="Tsui H.-C.T."/>
            <person name="Winkler M.E."/>
        </authorList>
    </citation>
    <scope>NUCLEOTIDE SEQUENCE [LARGE SCALE GENOMIC DNA]</scope>
    <source>
        <strain evidence="10 11">YBY</strain>
    </source>
</reference>
<evidence type="ECO:0000313" key="11">
    <source>
        <dbReference type="Proteomes" id="UP000245216"/>
    </source>
</evidence>
<dbReference type="Proteomes" id="UP000245216">
    <property type="component" value="Unassembled WGS sequence"/>
</dbReference>
<dbReference type="Gene3D" id="3.40.50.720">
    <property type="entry name" value="NAD(P)-binding Rossmann-like Domain"/>
    <property type="match status" value="1"/>
</dbReference>
<dbReference type="RefSeq" id="WP_109089034.1">
    <property type="nucleotide sequence ID" value="NZ_QEXO01000002.1"/>
</dbReference>
<accession>A0A2U2BM40</accession>
<dbReference type="EC" id="1.3.1.28" evidence="6 8"/>
<evidence type="ECO:0000256" key="8">
    <source>
        <dbReference type="NCBIfam" id="TIGR04316"/>
    </source>
</evidence>
<protein>
    <recommendedName>
        <fullName evidence="7 8">2,3-dihydro-2,3-dihydroxybenzoate dehydrogenase</fullName>
        <ecNumber evidence="6 8">1.3.1.28</ecNumber>
    </recommendedName>
</protein>
<evidence type="ECO:0000256" key="7">
    <source>
        <dbReference type="ARBA" id="ARBA00067530"/>
    </source>
</evidence>
<dbReference type="InterPro" id="IPR020904">
    <property type="entry name" value="Sc_DH/Rdtase_CS"/>
</dbReference>
<dbReference type="NCBIfam" id="NF006074">
    <property type="entry name" value="PRK08220.1"/>
    <property type="match status" value="1"/>
</dbReference>
<dbReference type="SMART" id="SM00822">
    <property type="entry name" value="PKS_KR"/>
    <property type="match status" value="1"/>
</dbReference>
<dbReference type="EMBL" id="QEXO01000002">
    <property type="protein sequence ID" value="PWE15080.1"/>
    <property type="molecule type" value="Genomic_DNA"/>
</dbReference>
<comment type="catalytic activity">
    <reaction evidence="5">
        <text>(2S,3S)-2,3-dihydroxy-2,3-dihydrobenzoate + NAD(+) = 2,3-dihydroxybenzoate + NADH + H(+)</text>
        <dbReference type="Rhea" id="RHEA:23824"/>
        <dbReference type="ChEBI" id="CHEBI:15378"/>
        <dbReference type="ChEBI" id="CHEBI:36654"/>
        <dbReference type="ChEBI" id="CHEBI:57540"/>
        <dbReference type="ChEBI" id="CHEBI:57945"/>
        <dbReference type="ChEBI" id="CHEBI:58764"/>
        <dbReference type="EC" id="1.3.1.28"/>
    </reaction>
</comment>
<dbReference type="InterPro" id="IPR057326">
    <property type="entry name" value="KR_dom"/>
</dbReference>